<feature type="chain" id="PRO_5040491962" evidence="1">
    <location>
        <begin position="20"/>
        <end position="156"/>
    </location>
</feature>
<protein>
    <submittedName>
        <fullName evidence="2">Uncharacterized protein</fullName>
    </submittedName>
</protein>
<sequence length="156" mass="17903">MSTNLIFFRKFSFLYCCLSTNDFTPRQHGPDKPEYRILPNPPLEVFYLLVRPSRSCSLNLDFSTWPDRKTCVYYAQPEHKIQGQYGGVLVGLDAFLGGLERHTRSGVADATTHESIYLRLRIMNGLRDEQLSYVLCMKEIEFNADTTSLAMYMGAL</sequence>
<keyword evidence="1" id="KW-0732">Signal</keyword>
<dbReference type="KEGG" id="clup:CLUP02_08057"/>
<dbReference type="Proteomes" id="UP000830671">
    <property type="component" value="Chromosome 4"/>
</dbReference>
<accession>A0A9Q8WG99</accession>
<name>A0A9Q8WG99_9PEZI</name>
<evidence type="ECO:0000256" key="1">
    <source>
        <dbReference type="SAM" id="SignalP"/>
    </source>
</evidence>
<reference evidence="2" key="1">
    <citation type="journal article" date="2021" name="Mol. Plant Microbe Interact.">
        <title>Complete Genome Sequence of the Plant-Pathogenic Fungus Colletotrichum lupini.</title>
        <authorList>
            <person name="Baroncelli R."/>
            <person name="Pensec F."/>
            <person name="Da Lio D."/>
            <person name="Boufleur T."/>
            <person name="Vicente I."/>
            <person name="Sarrocco S."/>
            <person name="Picot A."/>
            <person name="Baraldi E."/>
            <person name="Sukno S."/>
            <person name="Thon M."/>
            <person name="Le Floch G."/>
        </authorList>
    </citation>
    <scope>NUCLEOTIDE SEQUENCE</scope>
    <source>
        <strain evidence="2">IMI 504893</strain>
    </source>
</reference>
<keyword evidence="3" id="KW-1185">Reference proteome</keyword>
<dbReference type="EMBL" id="CP019476">
    <property type="protein sequence ID" value="UQC82568.1"/>
    <property type="molecule type" value="Genomic_DNA"/>
</dbReference>
<evidence type="ECO:0000313" key="2">
    <source>
        <dbReference type="EMBL" id="UQC82568.1"/>
    </source>
</evidence>
<proteinExistence type="predicted"/>
<dbReference type="AlphaFoldDB" id="A0A9Q8WG99"/>
<gene>
    <name evidence="2" type="ORF">CLUP02_08057</name>
</gene>
<evidence type="ECO:0000313" key="3">
    <source>
        <dbReference type="Proteomes" id="UP000830671"/>
    </source>
</evidence>
<organism evidence="2 3">
    <name type="scientific">Colletotrichum lupini</name>
    <dbReference type="NCBI Taxonomy" id="145971"/>
    <lineage>
        <taxon>Eukaryota</taxon>
        <taxon>Fungi</taxon>
        <taxon>Dikarya</taxon>
        <taxon>Ascomycota</taxon>
        <taxon>Pezizomycotina</taxon>
        <taxon>Sordariomycetes</taxon>
        <taxon>Hypocreomycetidae</taxon>
        <taxon>Glomerellales</taxon>
        <taxon>Glomerellaceae</taxon>
        <taxon>Colletotrichum</taxon>
        <taxon>Colletotrichum acutatum species complex</taxon>
    </lineage>
</organism>
<feature type="signal peptide" evidence="1">
    <location>
        <begin position="1"/>
        <end position="19"/>
    </location>
</feature>
<dbReference type="GeneID" id="73342058"/>
<dbReference type="RefSeq" id="XP_049144191.1">
    <property type="nucleotide sequence ID" value="XM_049287048.1"/>
</dbReference>